<dbReference type="EMBL" id="JACHXP010000001">
    <property type="protein sequence ID" value="MBB3189014.1"/>
    <property type="molecule type" value="Genomic_DNA"/>
</dbReference>
<feature type="chain" id="PRO_5032998693" description="ABC-type transport auxiliary lipoprotein component domain-containing protein" evidence="1">
    <location>
        <begin position="18"/>
        <end position="198"/>
    </location>
</feature>
<protein>
    <recommendedName>
        <fullName evidence="2">ABC-type transport auxiliary lipoprotein component domain-containing protein</fullName>
    </recommendedName>
</protein>
<accession>A0A839V8I1</accession>
<keyword evidence="1" id="KW-0732">Signal</keyword>
<comment type="caution">
    <text evidence="3">The sequence shown here is derived from an EMBL/GenBank/DDBJ whole genome shotgun (WGS) entry which is preliminary data.</text>
</comment>
<sequence>MTLRAPVLALLLSTWLAGCVTETAPTSRYALPDTTNATAPVAGAAATYRLVVSAPELARFLDVEGIILQLDDITLNEAQRHQWASPLGQQLARGMRRRLAVRLPDTRVMDRAEPAGTGASPSLTLHLEVDRFHGRFDGQAVAGGQWQLRNADGRLVALSPFTVTTELDADGYPALVRALGESWDKVADEIADAIEKLR</sequence>
<evidence type="ECO:0000313" key="3">
    <source>
        <dbReference type="EMBL" id="MBB3189014.1"/>
    </source>
</evidence>
<dbReference type="Pfam" id="PF03886">
    <property type="entry name" value="ABC_trans_aux"/>
    <property type="match status" value="1"/>
</dbReference>
<dbReference type="InterPro" id="IPR005586">
    <property type="entry name" value="ABC_trans_aux"/>
</dbReference>
<dbReference type="Proteomes" id="UP000547614">
    <property type="component" value="Unassembled WGS sequence"/>
</dbReference>
<name>A0A839V8I1_9GAMM</name>
<dbReference type="RefSeq" id="WP_183323690.1">
    <property type="nucleotide sequence ID" value="NZ_JACHXP010000001.1"/>
</dbReference>
<dbReference type="SUPFAM" id="SSF159594">
    <property type="entry name" value="XCC0632-like"/>
    <property type="match status" value="1"/>
</dbReference>
<evidence type="ECO:0000313" key="4">
    <source>
        <dbReference type="Proteomes" id="UP000547614"/>
    </source>
</evidence>
<keyword evidence="4" id="KW-1185">Reference proteome</keyword>
<dbReference type="AlphaFoldDB" id="A0A839V8I1"/>
<dbReference type="Gene3D" id="3.40.50.10610">
    <property type="entry name" value="ABC-type transport auxiliary lipoprotein component"/>
    <property type="match status" value="1"/>
</dbReference>
<gene>
    <name evidence="3" type="ORF">FHR94_000232</name>
</gene>
<reference evidence="3 4" key="1">
    <citation type="submission" date="2020-08" db="EMBL/GenBank/DDBJ databases">
        <title>Genomic Encyclopedia of Type Strains, Phase III (KMG-III): the genomes of soil and plant-associated and newly described type strains.</title>
        <authorList>
            <person name="Whitman W."/>
        </authorList>
    </citation>
    <scope>NUCLEOTIDE SEQUENCE [LARGE SCALE GENOMIC DNA]</scope>
    <source>
        <strain evidence="3 4">CECT 7282</strain>
    </source>
</reference>
<evidence type="ECO:0000259" key="2">
    <source>
        <dbReference type="Pfam" id="PF03886"/>
    </source>
</evidence>
<dbReference type="PROSITE" id="PS51257">
    <property type="entry name" value="PROKAR_LIPOPROTEIN"/>
    <property type="match status" value="1"/>
</dbReference>
<evidence type="ECO:0000256" key="1">
    <source>
        <dbReference type="SAM" id="SignalP"/>
    </source>
</evidence>
<feature type="signal peptide" evidence="1">
    <location>
        <begin position="1"/>
        <end position="17"/>
    </location>
</feature>
<feature type="domain" description="ABC-type transport auxiliary lipoprotein component" evidence="2">
    <location>
        <begin position="29"/>
        <end position="191"/>
    </location>
</feature>
<organism evidence="3 4">
    <name type="scientific">Halomonas cerina</name>
    <dbReference type="NCBI Taxonomy" id="447424"/>
    <lineage>
        <taxon>Bacteria</taxon>
        <taxon>Pseudomonadati</taxon>
        <taxon>Pseudomonadota</taxon>
        <taxon>Gammaproteobacteria</taxon>
        <taxon>Oceanospirillales</taxon>
        <taxon>Halomonadaceae</taxon>
        <taxon>Halomonas</taxon>
    </lineage>
</organism>
<proteinExistence type="predicted"/>